<dbReference type="InterPro" id="IPR005630">
    <property type="entry name" value="Terpene_synthase_metal-bd"/>
</dbReference>
<keyword evidence="5" id="KW-1185">Reference proteome</keyword>
<evidence type="ECO:0000313" key="5">
    <source>
        <dbReference type="Proteomes" id="UP001634007"/>
    </source>
</evidence>
<feature type="domain" description="Terpene synthase metal-binding" evidence="3">
    <location>
        <begin position="2"/>
        <end position="65"/>
    </location>
</feature>
<dbReference type="Pfam" id="PF03936">
    <property type="entry name" value="Terpene_synth_C"/>
    <property type="match status" value="1"/>
</dbReference>
<evidence type="ECO:0000313" key="4">
    <source>
        <dbReference type="EMBL" id="KAL3741884.1"/>
    </source>
</evidence>
<evidence type="ECO:0000256" key="2">
    <source>
        <dbReference type="ARBA" id="ARBA00022842"/>
    </source>
</evidence>
<dbReference type="GO" id="GO:0016829">
    <property type="term" value="F:lyase activity"/>
    <property type="evidence" value="ECO:0007669"/>
    <property type="project" value="UniProtKB-ARBA"/>
</dbReference>
<evidence type="ECO:0000256" key="1">
    <source>
        <dbReference type="ARBA" id="ARBA00022723"/>
    </source>
</evidence>
<dbReference type="EMBL" id="JBJKBG010000004">
    <property type="protein sequence ID" value="KAL3741884.1"/>
    <property type="molecule type" value="Genomic_DNA"/>
</dbReference>
<dbReference type="PANTHER" id="PTHR31739:SF25">
    <property type="entry name" value="(E,E)-GERANYLLINALOOL SYNTHASE"/>
    <property type="match status" value="1"/>
</dbReference>
<proteinExistence type="predicted"/>
<evidence type="ECO:0000259" key="3">
    <source>
        <dbReference type="Pfam" id="PF03936"/>
    </source>
</evidence>
<organism evidence="4 5">
    <name type="scientific">Eucalyptus globulus</name>
    <name type="common">Tasmanian blue gum</name>
    <dbReference type="NCBI Taxonomy" id="34317"/>
    <lineage>
        <taxon>Eukaryota</taxon>
        <taxon>Viridiplantae</taxon>
        <taxon>Streptophyta</taxon>
        <taxon>Embryophyta</taxon>
        <taxon>Tracheophyta</taxon>
        <taxon>Spermatophyta</taxon>
        <taxon>Magnoliopsida</taxon>
        <taxon>eudicotyledons</taxon>
        <taxon>Gunneridae</taxon>
        <taxon>Pentapetalae</taxon>
        <taxon>rosids</taxon>
        <taxon>malvids</taxon>
        <taxon>Myrtales</taxon>
        <taxon>Myrtaceae</taxon>
        <taxon>Myrtoideae</taxon>
        <taxon>Eucalypteae</taxon>
        <taxon>Eucalyptus</taxon>
    </lineage>
</organism>
<dbReference type="AlphaFoldDB" id="A0ABD3KU98"/>
<gene>
    <name evidence="4" type="ORF">ACJRO7_017370</name>
</gene>
<dbReference type="GO" id="GO:0046872">
    <property type="term" value="F:metal ion binding"/>
    <property type="evidence" value="ECO:0007669"/>
    <property type="project" value="UniProtKB-KW"/>
</dbReference>
<dbReference type="Proteomes" id="UP001634007">
    <property type="component" value="Unassembled WGS sequence"/>
</dbReference>
<reference evidence="4 5" key="1">
    <citation type="submission" date="2024-11" db="EMBL/GenBank/DDBJ databases">
        <title>Chromosome-level genome assembly of Eucalyptus globulus Labill. provides insights into its genome evolution.</title>
        <authorList>
            <person name="Li X."/>
        </authorList>
    </citation>
    <scope>NUCLEOTIDE SEQUENCE [LARGE SCALE GENOMIC DNA]</scope>
    <source>
        <strain evidence="4">CL2024</strain>
        <tissue evidence="4">Fresh tender leaves</tissue>
    </source>
</reference>
<dbReference type="GO" id="GO:0006720">
    <property type="term" value="P:isoprenoid metabolic process"/>
    <property type="evidence" value="ECO:0007669"/>
    <property type="project" value="UniProtKB-ARBA"/>
</dbReference>
<protein>
    <recommendedName>
        <fullName evidence="3">Terpene synthase metal-binding domain-containing protein</fullName>
    </recommendedName>
</protein>
<sequence>MGFGREKTLYSYFAIAASISLPCNSDVRVLVAKSAIMITVADDFFDMEGSLEDLEKLTNAVQRAKSGHCSLSGACSLLLLLWTYIHSLILSPCFYDFLKIQKEEKQWKLNFVLLYLKENPEVSIEDSINFVQLLLEQLKKEFLLHVLKELCNLPEPSRRLHLGCLKVFHMFFNSSNRYDSETGMLHDIQKALVVPLRVPKLKPLRPLLEQLGPKPREFVTKSLYGQVGLERFPRKSFVGYRISSRTGPVDRCEKMYKSSNFKLCFA</sequence>
<name>A0ABD3KU98_EUCGL</name>
<comment type="caution">
    <text evidence="4">The sequence shown here is derived from an EMBL/GenBank/DDBJ whole genome shotgun (WGS) entry which is preliminary data.</text>
</comment>
<keyword evidence="1" id="KW-0479">Metal-binding</keyword>
<dbReference type="InterPro" id="IPR050148">
    <property type="entry name" value="Terpene_synthase-like"/>
</dbReference>
<dbReference type="SUPFAM" id="SSF48576">
    <property type="entry name" value="Terpenoid synthases"/>
    <property type="match status" value="1"/>
</dbReference>
<dbReference type="Gene3D" id="1.10.600.10">
    <property type="entry name" value="Farnesyl Diphosphate Synthase"/>
    <property type="match status" value="2"/>
</dbReference>
<accession>A0ABD3KU98</accession>
<keyword evidence="2" id="KW-0460">Magnesium</keyword>
<dbReference type="InterPro" id="IPR008949">
    <property type="entry name" value="Isoprenoid_synthase_dom_sf"/>
</dbReference>
<dbReference type="PANTHER" id="PTHR31739">
    <property type="entry name" value="ENT-COPALYL DIPHOSPHATE SYNTHASE, CHLOROPLASTIC"/>
    <property type="match status" value="1"/>
</dbReference>